<proteinExistence type="predicted"/>
<evidence type="ECO:0000313" key="3">
    <source>
        <dbReference type="Proteomes" id="UP000562395"/>
    </source>
</evidence>
<gene>
    <name evidence="2" type="ORF">GGQ88_001329</name>
</gene>
<organism evidence="2 3">
    <name type="scientific">Novosphingobium hassiacum</name>
    <dbReference type="NCBI Taxonomy" id="173676"/>
    <lineage>
        <taxon>Bacteria</taxon>
        <taxon>Pseudomonadati</taxon>
        <taxon>Pseudomonadota</taxon>
        <taxon>Alphaproteobacteria</taxon>
        <taxon>Sphingomonadales</taxon>
        <taxon>Sphingomonadaceae</taxon>
        <taxon>Novosphingobium</taxon>
    </lineage>
</organism>
<accession>A0A7W5ZVZ1</accession>
<comment type="caution">
    <text evidence="2">The sequence shown here is derived from an EMBL/GenBank/DDBJ whole genome shotgun (WGS) entry which is preliminary data.</text>
</comment>
<sequence length="51" mass="5656">MTDSKTNASREERLAARLRENLKRRKAQARALDTDGESAPLQESGLSNPDT</sequence>
<keyword evidence="3" id="KW-1185">Reference proteome</keyword>
<dbReference type="RefSeq" id="WP_183612314.1">
    <property type="nucleotide sequence ID" value="NZ_JACICY010000002.1"/>
</dbReference>
<evidence type="ECO:0000313" key="2">
    <source>
        <dbReference type="EMBL" id="MBB3860068.1"/>
    </source>
</evidence>
<evidence type="ECO:0000256" key="1">
    <source>
        <dbReference type="SAM" id="MobiDB-lite"/>
    </source>
</evidence>
<name>A0A7W5ZVZ1_9SPHN</name>
<dbReference type="Proteomes" id="UP000562395">
    <property type="component" value="Unassembled WGS sequence"/>
</dbReference>
<protein>
    <submittedName>
        <fullName evidence="2">Uncharacterized protein</fullName>
    </submittedName>
</protein>
<dbReference type="AlphaFoldDB" id="A0A7W5ZVZ1"/>
<feature type="region of interest" description="Disordered" evidence="1">
    <location>
        <begin position="23"/>
        <end position="51"/>
    </location>
</feature>
<dbReference type="EMBL" id="JACICY010000002">
    <property type="protein sequence ID" value="MBB3860068.1"/>
    <property type="molecule type" value="Genomic_DNA"/>
</dbReference>
<reference evidence="2 3" key="1">
    <citation type="submission" date="2020-08" db="EMBL/GenBank/DDBJ databases">
        <title>Genomic Encyclopedia of Type Strains, Phase IV (KMG-IV): sequencing the most valuable type-strain genomes for metagenomic binning, comparative biology and taxonomic classification.</title>
        <authorList>
            <person name="Goeker M."/>
        </authorList>
    </citation>
    <scope>NUCLEOTIDE SEQUENCE [LARGE SCALE GENOMIC DNA]</scope>
    <source>
        <strain evidence="2 3">DSM 14552</strain>
    </source>
</reference>